<dbReference type="Pfam" id="PF22938">
    <property type="entry name" value="Integrase_p58_C"/>
    <property type="match status" value="1"/>
</dbReference>
<dbReference type="AlphaFoldDB" id="A0A2J7RIW1"/>
<protein>
    <recommendedName>
        <fullName evidence="2">Integrase p58-like C-terminal domain-containing protein</fullName>
    </recommendedName>
</protein>
<organism evidence="3 4">
    <name type="scientific">Cryptotermes secundus</name>
    <dbReference type="NCBI Taxonomy" id="105785"/>
    <lineage>
        <taxon>Eukaryota</taxon>
        <taxon>Metazoa</taxon>
        <taxon>Ecdysozoa</taxon>
        <taxon>Arthropoda</taxon>
        <taxon>Hexapoda</taxon>
        <taxon>Insecta</taxon>
        <taxon>Pterygota</taxon>
        <taxon>Neoptera</taxon>
        <taxon>Polyneoptera</taxon>
        <taxon>Dictyoptera</taxon>
        <taxon>Blattodea</taxon>
        <taxon>Blattoidea</taxon>
        <taxon>Termitoidae</taxon>
        <taxon>Kalotermitidae</taxon>
        <taxon>Cryptotermitinae</taxon>
        <taxon>Cryptotermes</taxon>
    </lineage>
</organism>
<evidence type="ECO:0000313" key="4">
    <source>
        <dbReference type="Proteomes" id="UP000235965"/>
    </source>
</evidence>
<reference evidence="3 4" key="1">
    <citation type="submission" date="2017-12" db="EMBL/GenBank/DDBJ databases">
        <title>Hemimetabolous genomes reveal molecular basis of termite eusociality.</title>
        <authorList>
            <person name="Harrison M.C."/>
            <person name="Jongepier E."/>
            <person name="Robertson H.M."/>
            <person name="Arning N."/>
            <person name="Bitard-Feildel T."/>
            <person name="Chao H."/>
            <person name="Childers C.P."/>
            <person name="Dinh H."/>
            <person name="Doddapaneni H."/>
            <person name="Dugan S."/>
            <person name="Gowin J."/>
            <person name="Greiner C."/>
            <person name="Han Y."/>
            <person name="Hu H."/>
            <person name="Hughes D.S.T."/>
            <person name="Huylmans A.-K."/>
            <person name="Kemena C."/>
            <person name="Kremer L.P.M."/>
            <person name="Lee S.L."/>
            <person name="Lopez-Ezquerra A."/>
            <person name="Mallet L."/>
            <person name="Monroy-Kuhn J.M."/>
            <person name="Moser A."/>
            <person name="Murali S.C."/>
            <person name="Muzny D.M."/>
            <person name="Otani S."/>
            <person name="Piulachs M.-D."/>
            <person name="Poelchau M."/>
            <person name="Qu J."/>
            <person name="Schaub F."/>
            <person name="Wada-Katsumata A."/>
            <person name="Worley K.C."/>
            <person name="Xie Q."/>
            <person name="Ylla G."/>
            <person name="Poulsen M."/>
            <person name="Gibbs R.A."/>
            <person name="Schal C."/>
            <person name="Richards S."/>
            <person name="Belles X."/>
            <person name="Korb J."/>
            <person name="Bornberg-Bauer E."/>
        </authorList>
    </citation>
    <scope>NUCLEOTIDE SEQUENCE [LARGE SCALE GENOMIC DNA]</scope>
    <source>
        <tissue evidence="3">Whole body</tissue>
    </source>
</reference>
<sequence length="261" mass="29933">MRLPTEDDLTTARFVNKQAGDGQDSIQSHLDTLAERLEEAYRVAKENNRIGRERQKRQYDKGTRITIFQPGEMIYLRVTTKQKRACPKFRLKWRGPYEVVRRLSDLNYLIRIARNKEIVVNVNKMKRGHKNLDPSSFKATDIPTPESGNVPPMETTDGRDETQDPTWEPARRQEIQPTTNDSTDTREEPRTRYWLRSRPAETPIVCDSPPSPTVEGQADTDATEAEPSTSPVVEVVEERGGEDSDTAPPRYNFRPLPGRKI</sequence>
<feature type="region of interest" description="Disordered" evidence="1">
    <location>
        <begin position="128"/>
        <end position="261"/>
    </location>
</feature>
<accession>A0A2J7RIW1</accession>
<dbReference type="OrthoDB" id="6757216at2759"/>
<evidence type="ECO:0000259" key="2">
    <source>
        <dbReference type="Pfam" id="PF22938"/>
    </source>
</evidence>
<evidence type="ECO:0000313" key="3">
    <source>
        <dbReference type="EMBL" id="PNF40763.1"/>
    </source>
</evidence>
<evidence type="ECO:0000256" key="1">
    <source>
        <dbReference type="SAM" id="MobiDB-lite"/>
    </source>
</evidence>
<keyword evidence="4" id="KW-1185">Reference proteome</keyword>
<proteinExistence type="predicted"/>
<dbReference type="InterPro" id="IPR054465">
    <property type="entry name" value="Integrase_p58-like_C"/>
</dbReference>
<feature type="domain" description="Integrase p58-like C-terminal" evidence="2">
    <location>
        <begin position="95"/>
        <end position="127"/>
    </location>
</feature>
<gene>
    <name evidence="3" type="ORF">B7P43_G17610</name>
</gene>
<comment type="caution">
    <text evidence="3">The sequence shown here is derived from an EMBL/GenBank/DDBJ whole genome shotgun (WGS) entry which is preliminary data.</text>
</comment>
<dbReference type="Proteomes" id="UP000235965">
    <property type="component" value="Unassembled WGS sequence"/>
</dbReference>
<name>A0A2J7RIW1_9NEOP</name>
<dbReference type="EMBL" id="NEVH01003051">
    <property type="protein sequence ID" value="PNF40763.1"/>
    <property type="molecule type" value="Genomic_DNA"/>
</dbReference>
<dbReference type="InParanoid" id="A0A2J7RIW1"/>